<protein>
    <submittedName>
        <fullName evidence="1">Uncharacterized protein</fullName>
    </submittedName>
</protein>
<gene>
    <name evidence="1" type="ORF">BO78DRAFT_392569</name>
</gene>
<dbReference type="VEuPathDB" id="FungiDB:BO78DRAFT_392569"/>
<dbReference type="Proteomes" id="UP000248423">
    <property type="component" value="Unassembled WGS sequence"/>
</dbReference>
<evidence type="ECO:0000313" key="1">
    <source>
        <dbReference type="EMBL" id="PYI12772.1"/>
    </source>
</evidence>
<reference evidence="1 2" key="1">
    <citation type="submission" date="2018-02" db="EMBL/GenBank/DDBJ databases">
        <title>The genomes of Aspergillus section Nigri reveals drivers in fungal speciation.</title>
        <authorList>
            <consortium name="DOE Joint Genome Institute"/>
            <person name="Vesth T.C."/>
            <person name="Nybo J."/>
            <person name="Theobald S."/>
            <person name="Brandl J."/>
            <person name="Frisvad J.C."/>
            <person name="Nielsen K.F."/>
            <person name="Lyhne E.K."/>
            <person name="Kogle M.E."/>
            <person name="Kuo A."/>
            <person name="Riley R."/>
            <person name="Clum A."/>
            <person name="Nolan M."/>
            <person name="Lipzen A."/>
            <person name="Salamov A."/>
            <person name="Henrissat B."/>
            <person name="Wiebenga A."/>
            <person name="De vries R.P."/>
            <person name="Grigoriev I.V."/>
            <person name="Mortensen U.H."/>
            <person name="Andersen M.R."/>
            <person name="Baker S.E."/>
        </authorList>
    </citation>
    <scope>NUCLEOTIDE SEQUENCE [LARGE SCALE GENOMIC DNA]</scope>
    <source>
        <strain evidence="1 2">CBS 121057</strain>
    </source>
</reference>
<proteinExistence type="predicted"/>
<keyword evidence="2" id="KW-1185">Reference proteome</keyword>
<organism evidence="1 2">
    <name type="scientific">Aspergillus sclerotiicarbonarius (strain CBS 121057 / IBT 28362)</name>
    <dbReference type="NCBI Taxonomy" id="1448318"/>
    <lineage>
        <taxon>Eukaryota</taxon>
        <taxon>Fungi</taxon>
        <taxon>Dikarya</taxon>
        <taxon>Ascomycota</taxon>
        <taxon>Pezizomycotina</taxon>
        <taxon>Eurotiomycetes</taxon>
        <taxon>Eurotiomycetidae</taxon>
        <taxon>Eurotiales</taxon>
        <taxon>Aspergillaceae</taxon>
        <taxon>Aspergillus</taxon>
        <taxon>Aspergillus subgen. Circumdati</taxon>
    </lineage>
</organism>
<evidence type="ECO:0000313" key="2">
    <source>
        <dbReference type="Proteomes" id="UP000248423"/>
    </source>
</evidence>
<sequence>MHRRIFTIFPELRCCGNGFVTEFLHITVQMQQSHSSSPQSQPKQGLETVLMGFLMEEPELEDGRTKLTAEEMEEAAMVESGDRIVCCVSRRWDGVLEEKA</sequence>
<dbReference type="AlphaFoldDB" id="A0A319ER95"/>
<dbReference type="EMBL" id="KZ826315">
    <property type="protein sequence ID" value="PYI12772.1"/>
    <property type="molecule type" value="Genomic_DNA"/>
</dbReference>
<name>A0A319ER95_ASPSB</name>
<accession>A0A319ER95</accession>